<protein>
    <submittedName>
        <fullName evidence="2">Uncharacterized protein</fullName>
    </submittedName>
</protein>
<keyword evidence="3" id="KW-1185">Reference proteome</keyword>
<sequence>MGHWPIMVRKEGQPLAQSALKGSNVYQQEETSSCKVVKKSDRCGFEATSLPDQLDEAAKYIKSLQTNLEKMKEKKDSLMGVERSSMSGGMMTAGLESLHRVMELQGYLRD</sequence>
<evidence type="ECO:0000313" key="2">
    <source>
        <dbReference type="EMBL" id="KAK9267898.1"/>
    </source>
</evidence>
<evidence type="ECO:0000313" key="3">
    <source>
        <dbReference type="Proteomes" id="UP001415857"/>
    </source>
</evidence>
<dbReference type="AlphaFoldDB" id="A0AAP0R4S5"/>
<dbReference type="Proteomes" id="UP001415857">
    <property type="component" value="Unassembled WGS sequence"/>
</dbReference>
<reference evidence="2 3" key="1">
    <citation type="journal article" date="2024" name="Plant J.">
        <title>Genome sequences and population genomics reveal climatic adaptation and genomic divergence between two closely related sweetgum species.</title>
        <authorList>
            <person name="Xu W.Q."/>
            <person name="Ren C.Q."/>
            <person name="Zhang X.Y."/>
            <person name="Comes H.P."/>
            <person name="Liu X.H."/>
            <person name="Li Y.G."/>
            <person name="Kettle C.J."/>
            <person name="Jalonen R."/>
            <person name="Gaisberger H."/>
            <person name="Ma Y.Z."/>
            <person name="Qiu Y.X."/>
        </authorList>
    </citation>
    <scope>NUCLEOTIDE SEQUENCE [LARGE SCALE GENOMIC DNA]</scope>
    <source>
        <strain evidence="2">Hangzhou</strain>
    </source>
</reference>
<evidence type="ECO:0000256" key="1">
    <source>
        <dbReference type="SAM" id="Coils"/>
    </source>
</evidence>
<proteinExistence type="predicted"/>
<accession>A0AAP0R4S5</accession>
<feature type="coiled-coil region" evidence="1">
    <location>
        <begin position="54"/>
        <end position="81"/>
    </location>
</feature>
<keyword evidence="1" id="KW-0175">Coiled coil</keyword>
<gene>
    <name evidence="2" type="ORF">L1049_010335</name>
</gene>
<comment type="caution">
    <text evidence="2">The sequence shown here is derived from an EMBL/GenBank/DDBJ whole genome shotgun (WGS) entry which is preliminary data.</text>
</comment>
<organism evidence="2 3">
    <name type="scientific">Liquidambar formosana</name>
    <name type="common">Formosan gum</name>
    <dbReference type="NCBI Taxonomy" id="63359"/>
    <lineage>
        <taxon>Eukaryota</taxon>
        <taxon>Viridiplantae</taxon>
        <taxon>Streptophyta</taxon>
        <taxon>Embryophyta</taxon>
        <taxon>Tracheophyta</taxon>
        <taxon>Spermatophyta</taxon>
        <taxon>Magnoliopsida</taxon>
        <taxon>eudicotyledons</taxon>
        <taxon>Gunneridae</taxon>
        <taxon>Pentapetalae</taxon>
        <taxon>Saxifragales</taxon>
        <taxon>Altingiaceae</taxon>
        <taxon>Liquidambar</taxon>
    </lineage>
</organism>
<name>A0AAP0R4S5_LIQFO</name>
<dbReference type="EMBL" id="JBBPBK010000016">
    <property type="protein sequence ID" value="KAK9267898.1"/>
    <property type="molecule type" value="Genomic_DNA"/>
</dbReference>